<evidence type="ECO:0000256" key="4">
    <source>
        <dbReference type="ARBA" id="ARBA00022991"/>
    </source>
</evidence>
<sequence length="475" mass="55604">MGSVLVWFRRDFRFQDHIALSEALSYCQKNESELVFVFQLNRRFFQESENGLRQQYFMATVKDFGERCRKLGTELLIVEGDTEKAFQQVLKEHDDAEAVFFNLDEAGYGKERDQKMREWFEDREIRVHSFQDAYIHGPNEVLKKDGSIYKVFSPYYKAWKQIDKPVIKKLSFDELGKYVRKTKQISKSAASEIEKLSGGSKSMDWEIGEKAARSQLKTFIEQGLENYPDGRNIPSEKGTSLMSRYLKTGTISPRTVYTAVAQTDGDESSKEAYIRELAFRDFYQMIYASHPKTKDQEFLEAYRSLQWNQDERMLQAWKEGKTGYPIVDAGMRQLNHEGWMHNRLRMITASFLTKDLMIDWRLGEEYFASKLVDYDPGSNIGGWQWAASVGTDAVPYFRVFNPVTQSKRFDKDGNYIRKYVSELKDVSPLYIHEPWKMPQEEQREISCMIGKDYPAPAVDHQEQRKKAIDLFKNDK</sequence>
<dbReference type="PROSITE" id="PS00394">
    <property type="entry name" value="DNA_PHOTOLYASES_1_1"/>
    <property type="match status" value="1"/>
</dbReference>
<keyword evidence="4 5" id="KW-0157">Chromophore</keyword>
<feature type="domain" description="Photolyase/cryptochrome alpha/beta" evidence="6">
    <location>
        <begin position="2"/>
        <end position="135"/>
    </location>
</feature>
<dbReference type="EMBL" id="JAGVRK010000001">
    <property type="protein sequence ID" value="MBS2968833.1"/>
    <property type="molecule type" value="Genomic_DNA"/>
</dbReference>
<evidence type="ECO:0000259" key="6">
    <source>
        <dbReference type="PROSITE" id="PS51645"/>
    </source>
</evidence>
<dbReference type="PANTHER" id="PTHR11455:SF9">
    <property type="entry name" value="CRYPTOCHROME CIRCADIAN CLOCK 5 ISOFORM X1"/>
    <property type="match status" value="1"/>
</dbReference>
<dbReference type="Proteomes" id="UP000682403">
    <property type="component" value="Unassembled WGS sequence"/>
</dbReference>
<reference evidence="7 8" key="1">
    <citation type="submission" date="2021-04" db="EMBL/GenBank/DDBJ databases">
        <title>Metabacillus sp. strain KIGAM252 whole genome sequence.</title>
        <authorList>
            <person name="Seo M.-J."/>
            <person name="Cho E.-S."/>
            <person name="Hwang C.Y."/>
            <person name="Yoon D.J."/>
        </authorList>
    </citation>
    <scope>NUCLEOTIDE SEQUENCE [LARGE SCALE GENOMIC DNA]</scope>
    <source>
        <strain evidence="7 8">KIGAM252</strain>
    </source>
</reference>
<dbReference type="InterPro" id="IPR002081">
    <property type="entry name" value="Cryptochrome/DNA_photolyase_1"/>
</dbReference>
<dbReference type="PANTHER" id="PTHR11455">
    <property type="entry name" value="CRYPTOCHROME"/>
    <property type="match status" value="1"/>
</dbReference>
<dbReference type="Gene3D" id="1.25.40.80">
    <property type="match status" value="1"/>
</dbReference>
<accession>A0ABS5LDL1</accession>
<evidence type="ECO:0000313" key="8">
    <source>
        <dbReference type="Proteomes" id="UP000682403"/>
    </source>
</evidence>
<evidence type="ECO:0000256" key="3">
    <source>
        <dbReference type="ARBA" id="ARBA00022827"/>
    </source>
</evidence>
<protein>
    <submittedName>
        <fullName evidence="7">Deoxyribodipyrimidine photo-lyase</fullName>
    </submittedName>
</protein>
<dbReference type="RefSeq" id="WP_211557917.1">
    <property type="nucleotide sequence ID" value="NZ_JAGVRK010000001.1"/>
</dbReference>
<dbReference type="Pfam" id="PF00875">
    <property type="entry name" value="DNA_photolyase"/>
    <property type="match status" value="1"/>
</dbReference>
<dbReference type="Pfam" id="PF03441">
    <property type="entry name" value="FAD_binding_7"/>
    <property type="match status" value="1"/>
</dbReference>
<keyword evidence="3 5" id="KW-0274">FAD</keyword>
<dbReference type="Gene3D" id="3.40.50.620">
    <property type="entry name" value="HUPs"/>
    <property type="match status" value="1"/>
</dbReference>
<dbReference type="InterPro" id="IPR014729">
    <property type="entry name" value="Rossmann-like_a/b/a_fold"/>
</dbReference>
<evidence type="ECO:0000256" key="1">
    <source>
        <dbReference type="ARBA" id="ARBA00001974"/>
    </source>
</evidence>
<keyword evidence="8" id="KW-1185">Reference proteome</keyword>
<comment type="caution">
    <text evidence="7">The sequence shown here is derived from an EMBL/GenBank/DDBJ whole genome shotgun (WGS) entry which is preliminary data.</text>
</comment>
<evidence type="ECO:0000256" key="2">
    <source>
        <dbReference type="ARBA" id="ARBA00022630"/>
    </source>
</evidence>
<evidence type="ECO:0000313" key="7">
    <source>
        <dbReference type="EMBL" id="MBS2968833.1"/>
    </source>
</evidence>
<dbReference type="Gene3D" id="1.10.579.10">
    <property type="entry name" value="DNA Cyclobutane Dipyrimidine Photolyase, subunit A, domain 3"/>
    <property type="match status" value="1"/>
</dbReference>
<dbReference type="InterPro" id="IPR005101">
    <property type="entry name" value="Cryptochr/Photolyase_FAD-bd"/>
</dbReference>
<keyword evidence="2 5" id="KW-0285">Flavoprotein</keyword>
<name>A0ABS5LDL1_9BACI</name>
<dbReference type="InterPro" id="IPR036134">
    <property type="entry name" value="Crypto/Photolyase_FAD-like_sf"/>
</dbReference>
<organism evidence="7 8">
    <name type="scientific">Metabacillus flavus</name>
    <dbReference type="NCBI Taxonomy" id="2823519"/>
    <lineage>
        <taxon>Bacteria</taxon>
        <taxon>Bacillati</taxon>
        <taxon>Bacillota</taxon>
        <taxon>Bacilli</taxon>
        <taxon>Bacillales</taxon>
        <taxon>Bacillaceae</taxon>
        <taxon>Metabacillus</taxon>
    </lineage>
</organism>
<proteinExistence type="inferred from homology"/>
<evidence type="ECO:0000256" key="5">
    <source>
        <dbReference type="RuleBase" id="RU004182"/>
    </source>
</evidence>
<dbReference type="PROSITE" id="PS51645">
    <property type="entry name" value="PHR_CRY_ALPHA_BETA"/>
    <property type="match status" value="1"/>
</dbReference>
<dbReference type="SUPFAM" id="SSF52425">
    <property type="entry name" value="Cryptochrome/photolyase, N-terminal domain"/>
    <property type="match status" value="1"/>
</dbReference>
<comment type="cofactor">
    <cofactor evidence="1">
        <name>FAD</name>
        <dbReference type="ChEBI" id="CHEBI:57692"/>
    </cofactor>
</comment>
<dbReference type="PRINTS" id="PR00147">
    <property type="entry name" value="DNAPHOTLYASE"/>
</dbReference>
<dbReference type="InterPro" id="IPR006050">
    <property type="entry name" value="DNA_photolyase_N"/>
</dbReference>
<dbReference type="InterPro" id="IPR018394">
    <property type="entry name" value="DNA_photolyase_1_CS_C"/>
</dbReference>
<dbReference type="InterPro" id="IPR036155">
    <property type="entry name" value="Crypto/Photolyase_N_sf"/>
</dbReference>
<dbReference type="SUPFAM" id="SSF48173">
    <property type="entry name" value="Cryptochrome/photolyase FAD-binding domain"/>
    <property type="match status" value="1"/>
</dbReference>
<gene>
    <name evidence="7" type="ORF">J9317_08690</name>
</gene>
<comment type="similarity">
    <text evidence="5">Belongs to the DNA photolyase family.</text>
</comment>
<dbReference type="PROSITE" id="PS00691">
    <property type="entry name" value="DNA_PHOTOLYASES_1_2"/>
    <property type="match status" value="1"/>
</dbReference>